<dbReference type="InterPro" id="IPR031325">
    <property type="entry name" value="RHS_repeat"/>
</dbReference>
<dbReference type="Pfam" id="PF05593">
    <property type="entry name" value="RHS_repeat"/>
    <property type="match status" value="3"/>
</dbReference>
<dbReference type="EMBL" id="SOMN01000025">
    <property type="protein sequence ID" value="TFE24557.1"/>
    <property type="molecule type" value="Genomic_DNA"/>
</dbReference>
<dbReference type="InterPro" id="IPR006530">
    <property type="entry name" value="YD"/>
</dbReference>
<evidence type="ECO:0000259" key="2">
    <source>
        <dbReference type="Pfam" id="PF20148"/>
    </source>
</evidence>
<evidence type="ECO:0000313" key="4">
    <source>
        <dbReference type="EMBL" id="TFE24557.1"/>
    </source>
</evidence>
<evidence type="ECO:0000313" key="5">
    <source>
        <dbReference type="Proteomes" id="UP000297900"/>
    </source>
</evidence>
<feature type="domain" description="DUF6531" evidence="2">
    <location>
        <begin position="343"/>
        <end position="412"/>
    </location>
</feature>
<dbReference type="RefSeq" id="WP_135153199.1">
    <property type="nucleotide sequence ID" value="NZ_SOMN01000025.1"/>
</dbReference>
<dbReference type="InterPro" id="IPR045351">
    <property type="entry name" value="DUF6531"/>
</dbReference>
<reference evidence="4 5" key="1">
    <citation type="submission" date="2019-03" db="EMBL/GenBank/DDBJ databases">
        <title>Cohnella endophytica sp. nov., a novel endophytic bacterium isolated from bark of Sonneratia apetala.</title>
        <authorList>
            <person name="Tuo L."/>
        </authorList>
    </citation>
    <scope>NUCLEOTIDE SEQUENCE [LARGE SCALE GENOMIC DNA]</scope>
    <source>
        <strain evidence="4 5">CCTCC AB 208254</strain>
    </source>
</reference>
<dbReference type="InterPro" id="IPR056823">
    <property type="entry name" value="TEN-like_YD-shell"/>
</dbReference>
<accession>A0A4Y8LT60</accession>
<dbReference type="NCBIfam" id="TIGR01643">
    <property type="entry name" value="YD_repeat_2x"/>
    <property type="match status" value="8"/>
</dbReference>
<proteinExistence type="predicted"/>
<feature type="domain" description="Teneurin-like YD-shell" evidence="3">
    <location>
        <begin position="1452"/>
        <end position="1643"/>
    </location>
</feature>
<comment type="caution">
    <text evidence="4">The sequence shown here is derived from an EMBL/GenBank/DDBJ whole genome shotgun (WGS) entry which is preliminary data.</text>
</comment>
<evidence type="ECO:0008006" key="6">
    <source>
        <dbReference type="Google" id="ProtNLM"/>
    </source>
</evidence>
<dbReference type="Pfam" id="PF25023">
    <property type="entry name" value="TEN_YD-shell"/>
    <property type="match status" value="2"/>
</dbReference>
<protein>
    <recommendedName>
        <fullName evidence="6">RHS repeat protein</fullName>
    </recommendedName>
</protein>
<dbReference type="InterPro" id="IPR050708">
    <property type="entry name" value="T6SS_VgrG/RHS"/>
</dbReference>
<organism evidence="4 5">
    <name type="scientific">Cohnella luojiensis</name>
    <dbReference type="NCBI Taxonomy" id="652876"/>
    <lineage>
        <taxon>Bacteria</taxon>
        <taxon>Bacillati</taxon>
        <taxon>Bacillota</taxon>
        <taxon>Bacilli</taxon>
        <taxon>Bacillales</taxon>
        <taxon>Paenibacillaceae</taxon>
        <taxon>Cohnella</taxon>
    </lineage>
</organism>
<name>A0A4Y8LT60_9BACL</name>
<dbReference type="PANTHER" id="PTHR32305:SF15">
    <property type="entry name" value="PROTEIN RHSA-RELATED"/>
    <property type="match status" value="1"/>
</dbReference>
<dbReference type="PANTHER" id="PTHR32305">
    <property type="match status" value="1"/>
</dbReference>
<evidence type="ECO:0000259" key="3">
    <source>
        <dbReference type="Pfam" id="PF25023"/>
    </source>
</evidence>
<sequence length="1800" mass="201703">MRGKGWIRSLSVTLLISIMIGLAPTAVWAEAADRLGDALAEGGEALAELMESLNEEPQEPWTDGPDRTETPQYYSFTGDQVLVKRPDMGEKRGGAGGAYLDMNDTADIFSVSNDRITFTWNDQLQDWIDAQEKESGKAVSPPAGYTVTVEVKELKSGTIQTLVEDRVDTSGTNTYSWNGKDANGKLSPDGFYHWRLKATPPTVTFELPPLKPGGQPRPVEKTAPAYSMEYQLFVLDRTAPEIIGVLPLGDNQLAVETRDMVGGLKKVTVNGSTTSTKSWTTSPLRTAVAVQPGNSEKLKVTVEDIAGNKKEETLPLYPFITGTGSEEYVPNAQAVVAGQNTRINLTTGNGTQAFQDYTQHGPGVDLDIFFTYNHQNRVKGPFGYGWNFSLDSRLNKWEGGNITWQGFDGTVYWFKPEGGGYATYANGQRQHYPNLSLHPNVDNPEDLNAFVMEWPDQLRYRFKNDGRFWLIQDRYLNQIYFEWTGANDYHQQDLRIESVKDTSGHFVEFIYKPNSGDIKSTIITDLNGIPSQSNSEPIPLKQKFFFMYNKKGEFVGYRDPSQKITRFVYDDLHRISKVIDNGNNKEEEEGGMPESVTTAWVYDDHNRVTRMGMTRKQDNAEEFLGVQYGTREATVQQPLGDYKLRWNSSNLPTERVENVETADGTEEAKTSYVYSANNLIRETDPLGRVARYKYDEQDHVIAEQSQSGRIVHYKYDDQHDLLSEKGPLGYNVLYTYQKDERKILTKTTAQLAVDPAGVNENQTITTKEEYNGKGLLVKRTDGSGNDFDYTYDKNGFLTEDGTRLSYENDLHGNIVKQISDKGTTDAAETNSTFNDVSWLRHREGPTGLVEDFEYDAWGRVVKATQRDEDDGTLAITQTYLYDDGGNLIEQSDGLTKTTYKVDGAGNVLSSVTVPLEEGTAGRREESYEYDSRGLVVKRTDSRGETTETAYNKAGQPVTTIISPDDMKTSYEYDNAGRQKTVIAADGGRTEYAYDSWDRVIESKQVIKPVLPSNIVVSSSGTLSEKVAITTYRYDSAGRQVEEKRPNDSWTRYAYDGDGQVLETSVGGPVPQWNGTPLASGTADSLYEGHEVLQRQQYTFDKLGRVLTFTDGKGNMTRYVYTGRTVETVTPALDDNGQAIAYSRKEFYDPVGQLVKMISEADDVTTTSYNAFGHEVQSVNEEGQTVSTLTDPYGRVSERTEAVDRSGAQQKFLYKTDAWGNVREERRQLNGSDWATTSYAYTPDGDLQQEVSSSGLVTFYSYDTHGFLKQAIERNSMGGSAAEERLTSYAYDSLGRQVKVTNPDGSQTQTVYDTTGNVVLSFDGLINVTESRYDLGGLLTDSITYKEGTTDLSAANISALTHYVYDGAGNVALTKDPNGNIARSVYDAGGQLAQEIHYAQSSMAGDQIVNAFEYDPRGLMVASVDGNGHTTKYAYDAEGQQTRETDAVGHWTSFEYSPSGYVTAERRPLSRDTEWKYDYRGNQLEEKDALGRIERFTLDLDGRTETQFNRLGEATQYDYDSAGRMTSKQTPNEGVFSYRYDSVGNKLEEVRPVYGPVRYDYDTRDSLTSVIEPQAAAGELKTDYTYDAELNRTSQKDGNTQLTSYDYDELGRRLQKVVVRGETGQDVFEYQYDPNGNVIVEKKPGGLTTQYQYDFMNRKVREDYNDGTWYAYTYDKAGNMLTRTDKNGTINYSYYDNNQLQQTTYPNGDTVVYEYNDNGEKTAEIVNGERTEYELDANGRPTSYTDSKGYKYEYEYDADGYVTAVKYPNGTVTSVDYKPGHLIDTQKTTRADEALHASAYN</sequence>
<dbReference type="Pfam" id="PF20148">
    <property type="entry name" value="DUF6531"/>
    <property type="match status" value="1"/>
</dbReference>
<dbReference type="OrthoDB" id="41445at2"/>
<dbReference type="Proteomes" id="UP000297900">
    <property type="component" value="Unassembled WGS sequence"/>
</dbReference>
<keyword evidence="5" id="KW-1185">Reference proteome</keyword>
<keyword evidence="1" id="KW-0677">Repeat</keyword>
<feature type="domain" description="Teneurin-like YD-shell" evidence="3">
    <location>
        <begin position="851"/>
        <end position="995"/>
    </location>
</feature>
<feature type="non-terminal residue" evidence="4">
    <location>
        <position position="1800"/>
    </location>
</feature>
<evidence type="ECO:0000256" key="1">
    <source>
        <dbReference type="ARBA" id="ARBA00022737"/>
    </source>
</evidence>
<dbReference type="Gene3D" id="2.180.10.10">
    <property type="entry name" value="RHS repeat-associated core"/>
    <property type="match status" value="5"/>
</dbReference>
<gene>
    <name evidence="4" type="ORF">E2980_16050</name>
</gene>
<dbReference type="Gene3D" id="2.60.40.4070">
    <property type="match status" value="1"/>
</dbReference>